<keyword evidence="1" id="KW-0378">Hydrolase</keyword>
<gene>
    <name evidence="1" type="ORF">G2W53_038726</name>
</gene>
<evidence type="ECO:0000313" key="2">
    <source>
        <dbReference type="Proteomes" id="UP000634136"/>
    </source>
</evidence>
<name>A0A834SPI3_9FABA</name>
<dbReference type="EMBL" id="JAAIUW010000012">
    <property type="protein sequence ID" value="KAF7806565.1"/>
    <property type="molecule type" value="Genomic_DNA"/>
</dbReference>
<keyword evidence="2" id="KW-1185">Reference proteome</keyword>
<dbReference type="Proteomes" id="UP000634136">
    <property type="component" value="Unassembled WGS sequence"/>
</dbReference>
<keyword evidence="1" id="KW-0121">Carboxypeptidase</keyword>
<organism evidence="1 2">
    <name type="scientific">Senna tora</name>
    <dbReference type="NCBI Taxonomy" id="362788"/>
    <lineage>
        <taxon>Eukaryota</taxon>
        <taxon>Viridiplantae</taxon>
        <taxon>Streptophyta</taxon>
        <taxon>Embryophyta</taxon>
        <taxon>Tracheophyta</taxon>
        <taxon>Spermatophyta</taxon>
        <taxon>Magnoliopsida</taxon>
        <taxon>eudicotyledons</taxon>
        <taxon>Gunneridae</taxon>
        <taxon>Pentapetalae</taxon>
        <taxon>rosids</taxon>
        <taxon>fabids</taxon>
        <taxon>Fabales</taxon>
        <taxon>Fabaceae</taxon>
        <taxon>Caesalpinioideae</taxon>
        <taxon>Cassia clade</taxon>
        <taxon>Senna</taxon>
    </lineage>
</organism>
<dbReference type="AlphaFoldDB" id="A0A834SPI3"/>
<accession>A0A834SPI3</accession>
<protein>
    <submittedName>
        <fullName evidence="1">Serine carboxypeptidase-like 29</fullName>
    </submittedName>
</protein>
<comment type="caution">
    <text evidence="1">The sequence shown here is derived from an EMBL/GenBank/DDBJ whole genome shotgun (WGS) entry which is preliminary data.</text>
</comment>
<proteinExistence type="predicted"/>
<sequence length="145" mass="16039">MEEPARKDLMSARASFGLCRGTSCPAPLTATKAYDLDSHEEPSGPQHGRVILPYSSEQAYIEPLLIINYLGSKSEDSDKGSCHLTECEKAQFPLPLHKQWMNIQLLGFLSYDEVASRSDHRRACFAGCANDIGNDFLFAVPKSMV</sequence>
<evidence type="ECO:0000313" key="1">
    <source>
        <dbReference type="EMBL" id="KAF7806565.1"/>
    </source>
</evidence>
<reference evidence="1" key="1">
    <citation type="submission" date="2020-09" db="EMBL/GenBank/DDBJ databases">
        <title>Genome-Enabled Discovery of Anthraquinone Biosynthesis in Senna tora.</title>
        <authorList>
            <person name="Kang S.-H."/>
            <person name="Pandey R.P."/>
            <person name="Lee C.-M."/>
            <person name="Sim J.-S."/>
            <person name="Jeong J.-T."/>
            <person name="Choi B.-S."/>
            <person name="Jung M."/>
            <person name="Ginzburg D."/>
            <person name="Zhao K."/>
            <person name="Won S.Y."/>
            <person name="Oh T.-J."/>
            <person name="Yu Y."/>
            <person name="Kim N.-H."/>
            <person name="Lee O.R."/>
            <person name="Lee T.-H."/>
            <person name="Bashyal P."/>
            <person name="Kim T.-S."/>
            <person name="Lee W.-H."/>
            <person name="Kawkins C."/>
            <person name="Kim C.-K."/>
            <person name="Kim J.S."/>
            <person name="Ahn B.O."/>
            <person name="Rhee S.Y."/>
            <person name="Sohng J.K."/>
        </authorList>
    </citation>
    <scope>NUCLEOTIDE SEQUENCE</scope>
    <source>
        <tissue evidence="1">Leaf</tissue>
    </source>
</reference>
<keyword evidence="1" id="KW-0645">Protease</keyword>
<dbReference type="GO" id="GO:0004180">
    <property type="term" value="F:carboxypeptidase activity"/>
    <property type="evidence" value="ECO:0007669"/>
    <property type="project" value="UniProtKB-KW"/>
</dbReference>